<name>W4FWM9_APHAT</name>
<dbReference type="RefSeq" id="XP_009839012.1">
    <property type="nucleotide sequence ID" value="XM_009840710.1"/>
</dbReference>
<keyword evidence="1" id="KW-0175">Coiled coil</keyword>
<reference evidence="3" key="1">
    <citation type="submission" date="2013-12" db="EMBL/GenBank/DDBJ databases">
        <title>The Genome Sequence of Aphanomyces astaci APO3.</title>
        <authorList>
            <consortium name="The Broad Institute Genomics Platform"/>
            <person name="Russ C."/>
            <person name="Tyler B."/>
            <person name="van West P."/>
            <person name="Dieguez-Uribeondo J."/>
            <person name="Young S.K."/>
            <person name="Zeng Q."/>
            <person name="Gargeya S."/>
            <person name="Fitzgerald M."/>
            <person name="Abouelleil A."/>
            <person name="Alvarado L."/>
            <person name="Chapman S.B."/>
            <person name="Gainer-Dewar J."/>
            <person name="Goldberg J."/>
            <person name="Griggs A."/>
            <person name="Gujja S."/>
            <person name="Hansen M."/>
            <person name="Howarth C."/>
            <person name="Imamovic A."/>
            <person name="Ireland A."/>
            <person name="Larimer J."/>
            <person name="McCowan C."/>
            <person name="Murphy C."/>
            <person name="Pearson M."/>
            <person name="Poon T.W."/>
            <person name="Priest M."/>
            <person name="Roberts A."/>
            <person name="Saif S."/>
            <person name="Shea T."/>
            <person name="Sykes S."/>
            <person name="Wortman J."/>
            <person name="Nusbaum C."/>
            <person name="Birren B."/>
        </authorList>
    </citation>
    <scope>NUCLEOTIDE SEQUENCE [LARGE SCALE GENOMIC DNA]</scope>
    <source>
        <strain evidence="3">APO3</strain>
    </source>
</reference>
<proteinExistence type="predicted"/>
<dbReference type="GeneID" id="20815243"/>
<dbReference type="AlphaFoldDB" id="W4FWM9"/>
<feature type="region of interest" description="Disordered" evidence="2">
    <location>
        <begin position="1"/>
        <end position="34"/>
    </location>
</feature>
<sequence length="399" mass="45409">MPQVTACPPMAQTPPPSKDKAATRRQYKSQKQQYYREQQRDQVVAMRKLIHDLQAERQRLSTRSKSKSLLAWKDVAVALKEYADESLIERHSLQATREKHIQLLLQLNKWIAQASMDHPQLSTSAYPSSSWSASHFSLARVSLVAHKASRKHGYDWFTQILYHNTDALMQTYQLPTVATAVAPHRVADLFLDSSNLDCLNVIARYAMVFNGPFEHVVDLVKQREIQYKSYTGYSKQELHLKRMTVDYVDPEALASISSRMSYVLIKNIGNAKGTTVLYREYNTLDRAVIVGQSVPLDEVFAQTMSLSRKSMSWYVFDRLSPTKTLMRNLFVFNHSVSATGEYLHFEAEAQRWGCDVSSWPEASKLDVLSCHIANIGAAGIARTDIAMASVQDTLDQRRQ</sequence>
<organism evidence="3">
    <name type="scientific">Aphanomyces astaci</name>
    <name type="common">Crayfish plague agent</name>
    <dbReference type="NCBI Taxonomy" id="112090"/>
    <lineage>
        <taxon>Eukaryota</taxon>
        <taxon>Sar</taxon>
        <taxon>Stramenopiles</taxon>
        <taxon>Oomycota</taxon>
        <taxon>Saprolegniomycetes</taxon>
        <taxon>Saprolegniales</taxon>
        <taxon>Verrucalvaceae</taxon>
        <taxon>Aphanomyces</taxon>
    </lineage>
</organism>
<feature type="coiled-coil region" evidence="1">
    <location>
        <begin position="36"/>
        <end position="63"/>
    </location>
</feature>
<dbReference type="VEuPathDB" id="FungiDB:H257_13247"/>
<dbReference type="OrthoDB" id="69408at2759"/>
<evidence type="ECO:0000256" key="1">
    <source>
        <dbReference type="SAM" id="Coils"/>
    </source>
</evidence>
<gene>
    <name evidence="3" type="ORF">H257_13247</name>
</gene>
<accession>W4FWM9</accession>
<evidence type="ECO:0000256" key="2">
    <source>
        <dbReference type="SAM" id="MobiDB-lite"/>
    </source>
</evidence>
<protein>
    <submittedName>
        <fullName evidence="3">Uncharacterized protein</fullName>
    </submittedName>
</protein>
<evidence type="ECO:0000313" key="3">
    <source>
        <dbReference type="EMBL" id="ETV71346.1"/>
    </source>
</evidence>
<dbReference type="EMBL" id="KI913160">
    <property type="protein sequence ID" value="ETV71346.1"/>
    <property type="molecule type" value="Genomic_DNA"/>
</dbReference>